<feature type="transmembrane region" description="Helical" evidence="1">
    <location>
        <begin position="135"/>
        <end position="154"/>
    </location>
</feature>
<protein>
    <submittedName>
        <fullName evidence="2">Exopolysaccharide Pel transporter PelG</fullName>
    </submittedName>
</protein>
<name>A0A927CDI3_9BACL</name>
<dbReference type="InterPro" id="IPR031617">
    <property type="entry name" value="PelG"/>
</dbReference>
<dbReference type="Gene3D" id="2.60.40.10">
    <property type="entry name" value="Immunoglobulins"/>
    <property type="match status" value="1"/>
</dbReference>
<proteinExistence type="predicted"/>
<feature type="transmembrane region" description="Helical" evidence="1">
    <location>
        <begin position="21"/>
        <end position="49"/>
    </location>
</feature>
<feature type="transmembrane region" description="Helical" evidence="1">
    <location>
        <begin position="233"/>
        <end position="257"/>
    </location>
</feature>
<dbReference type="AlphaFoldDB" id="A0A927CDI3"/>
<dbReference type="EMBL" id="JACXJA010000028">
    <property type="protein sequence ID" value="MBD2864246.1"/>
    <property type="molecule type" value="Genomic_DNA"/>
</dbReference>
<keyword evidence="1" id="KW-0472">Membrane</keyword>
<keyword evidence="1" id="KW-1133">Transmembrane helix</keyword>
<dbReference type="Pfam" id="PF16933">
    <property type="entry name" value="PelG"/>
    <property type="match status" value="1"/>
</dbReference>
<keyword evidence="1" id="KW-0812">Transmembrane</keyword>
<feature type="transmembrane region" description="Helical" evidence="1">
    <location>
        <begin position="192"/>
        <end position="212"/>
    </location>
</feature>
<feature type="transmembrane region" description="Helical" evidence="1">
    <location>
        <begin position="340"/>
        <end position="363"/>
    </location>
</feature>
<feature type="transmembrane region" description="Helical" evidence="1">
    <location>
        <begin position="277"/>
        <end position="295"/>
    </location>
</feature>
<feature type="transmembrane region" description="Helical" evidence="1">
    <location>
        <begin position="369"/>
        <end position="391"/>
    </location>
</feature>
<keyword evidence="3" id="KW-1185">Reference proteome</keyword>
<comment type="caution">
    <text evidence="2">The sequence shown here is derived from an EMBL/GenBank/DDBJ whole genome shotgun (WGS) entry which is preliminary data.</text>
</comment>
<dbReference type="RefSeq" id="WP_190929876.1">
    <property type="nucleotide sequence ID" value="NZ_JACXJA010000028.1"/>
</dbReference>
<reference evidence="2" key="1">
    <citation type="submission" date="2020-09" db="EMBL/GenBank/DDBJ databases">
        <title>A novel bacterium of genus Paenibacillus, isolated from South China Sea.</title>
        <authorList>
            <person name="Huang H."/>
            <person name="Mo K."/>
            <person name="Hu Y."/>
        </authorList>
    </citation>
    <scope>NUCLEOTIDE SEQUENCE</scope>
    <source>
        <strain evidence="2">IB182363</strain>
    </source>
</reference>
<feature type="transmembrane region" description="Helical" evidence="1">
    <location>
        <begin position="398"/>
        <end position="417"/>
    </location>
</feature>
<dbReference type="InterPro" id="IPR014867">
    <property type="entry name" value="Spore_coat_CotH_CotH2/3/7"/>
</dbReference>
<evidence type="ECO:0000313" key="3">
    <source>
        <dbReference type="Proteomes" id="UP000639396"/>
    </source>
</evidence>
<gene>
    <name evidence="2" type="primary">pelG</name>
    <name evidence="2" type="ORF">IDH45_19875</name>
</gene>
<feature type="transmembrane region" description="Helical" evidence="1">
    <location>
        <begin position="475"/>
        <end position="499"/>
    </location>
</feature>
<feature type="transmembrane region" description="Helical" evidence="1">
    <location>
        <begin position="423"/>
        <end position="442"/>
    </location>
</feature>
<feature type="transmembrane region" description="Helical" evidence="1">
    <location>
        <begin position="166"/>
        <end position="186"/>
    </location>
</feature>
<dbReference type="PANTHER" id="PTHR40050">
    <property type="entry name" value="INNER SPORE COAT PROTEIN H"/>
    <property type="match status" value="1"/>
</dbReference>
<evidence type="ECO:0000256" key="1">
    <source>
        <dbReference type="SAM" id="Phobius"/>
    </source>
</evidence>
<organism evidence="2 3">
    <name type="scientific">Paenibacillus oceani</name>
    <dbReference type="NCBI Taxonomy" id="2772510"/>
    <lineage>
        <taxon>Bacteria</taxon>
        <taxon>Bacillati</taxon>
        <taxon>Bacillota</taxon>
        <taxon>Bacilli</taxon>
        <taxon>Bacillales</taxon>
        <taxon>Paenibacillaceae</taxon>
        <taxon>Paenibacillus</taxon>
    </lineage>
</organism>
<dbReference type="Proteomes" id="UP000639396">
    <property type="component" value="Unassembled WGS sequence"/>
</dbReference>
<dbReference type="Pfam" id="PF08757">
    <property type="entry name" value="CotH"/>
    <property type="match status" value="1"/>
</dbReference>
<evidence type="ECO:0000313" key="2">
    <source>
        <dbReference type="EMBL" id="MBD2864246.1"/>
    </source>
</evidence>
<dbReference type="PANTHER" id="PTHR40050:SF1">
    <property type="entry name" value="INNER SPORE COAT PROTEIN H"/>
    <property type="match status" value="1"/>
</dbReference>
<feature type="transmembrane region" description="Helical" evidence="1">
    <location>
        <begin position="61"/>
        <end position="84"/>
    </location>
</feature>
<dbReference type="InterPro" id="IPR013783">
    <property type="entry name" value="Ig-like_fold"/>
</dbReference>
<sequence>MAGIGFELRKLFRDQGLLSSIRAYGYSSLTTVGPMVLCISMILLMQWLMTWTGAAYLEQELFLATVVYCFIFSVLITGGLSLLLTRFIADMMFEKKYEHMLSSFYGAAAVCLPLGAVCAWLFLSGVTQGFGYKAATFIFFSELIVIWLQTVHLSALKDYKRIVRNFLYGVAISVLGSWLVLAFTPFKSATAVLTMMAIGFFVIVLLSARHFEEMFPPKSSRLYFSFLKYFRKYPALFGIGTFFYSGVYIHSFVYWFGPHGVSVANQYVISPFYDLPVFYAYLTIIPTLVAFVVSMETSFYEKYREYYDKILNGGTYVEVNRAKQAMQQTLMQEISFIMELQLLFTVISIALGIKLLPMIGFTMVQLDTFITLVLGYYLFIIAYIVMLLMLYFDDRKGALATSFLFVVLNAALTIWTMNTENHGFGMFIASALTLAAALARLLTYVRNIDYYTFCSRPLALTSRLMGRERGMKPPFWGQGGGKAAATVVSVLVLSVVLAACSEESGEPVKSTTPAASVVPAMTSERFIDDKRLYERDDDTSIIPLYLTIMPDNKHESDPLNWYQLNRLTSRMEEGELKVIVQEGAADGSGPLQNLFGYGTTDANAKVTIRGNSTRYASQRSYKVRLNNQAGLWRDQRVINLVKHYYDPSRLRNKLSFDLMETLPDIASLRTQFVRLYVKDLSEPGKASKSFIDYGLYTHVENPNEMFLKNHWLDPNGQLYKASMFEFFRYPEALKSQSDPSYNKEAFEKVLEIQGREDHDKLLKMLDDVNDMTISIQDVMSKHFDLDNYLTWLAVNILMDNMDTNTQNFLLYSPLNSDKWYFVPWDYDGGWELELESSSYSNGISNYWGTVLHNRFFRSQENVNLLKNKMEELYKTINNESVAQRIERYRPVVETFLRRSPDKDFSPIRTSQLEVELKRIVETPSRSIARFQEDLQKPKPIFLGDVVQNGQQLSFTWDHSFDLQGDDLYYDWSVAKDPAFTQIVGQQSNLTTTKLTIDKPKPGTYYWKVIVRDKNGNKQVAFDSYEDEKGDPYYGIRQIKVE</sequence>
<accession>A0A927CDI3</accession>
<feature type="transmembrane region" description="Helical" evidence="1">
    <location>
        <begin position="104"/>
        <end position="123"/>
    </location>
</feature>